<organism evidence="7 8">
    <name type="scientific">[Bacillus] enclensis</name>
    <dbReference type="NCBI Taxonomy" id="1402860"/>
    <lineage>
        <taxon>Bacteria</taxon>
        <taxon>Bacillati</taxon>
        <taxon>Bacillota</taxon>
        <taxon>Bacilli</taxon>
        <taxon>Bacillales</taxon>
        <taxon>Bacillaceae</taxon>
        <taxon>Rossellomorea</taxon>
    </lineage>
</organism>
<dbReference type="SUPFAM" id="SSF55120">
    <property type="entry name" value="Pseudouridine synthase"/>
    <property type="match status" value="1"/>
</dbReference>
<dbReference type="EC" id="5.4.99.-" evidence="5"/>
<comment type="catalytic activity">
    <reaction evidence="1 5">
        <text>a uridine in RNA = a pseudouridine in RNA</text>
        <dbReference type="Rhea" id="RHEA:48348"/>
        <dbReference type="Rhea" id="RHEA-COMP:12068"/>
        <dbReference type="Rhea" id="RHEA-COMP:12069"/>
        <dbReference type="ChEBI" id="CHEBI:65314"/>
        <dbReference type="ChEBI" id="CHEBI:65315"/>
    </reaction>
</comment>
<evidence type="ECO:0000259" key="6">
    <source>
        <dbReference type="Pfam" id="PF00849"/>
    </source>
</evidence>
<dbReference type="PANTHER" id="PTHR21600:SF35">
    <property type="entry name" value="PSEUDOURIDINE SYNTHASE"/>
    <property type="match status" value="1"/>
</dbReference>
<dbReference type="PANTHER" id="PTHR21600">
    <property type="entry name" value="MITOCHONDRIAL RNA PSEUDOURIDINE SYNTHASE"/>
    <property type="match status" value="1"/>
</dbReference>
<dbReference type="Gene3D" id="3.30.2350.10">
    <property type="entry name" value="Pseudouridine synthase"/>
    <property type="match status" value="1"/>
</dbReference>
<dbReference type="Proteomes" id="UP000181997">
    <property type="component" value="Unassembled WGS sequence"/>
</dbReference>
<name>A0A1C4B3Z3_9BACI</name>
<dbReference type="GO" id="GO:0000455">
    <property type="term" value="P:enzyme-directed rRNA pseudouridine synthesis"/>
    <property type="evidence" value="ECO:0007669"/>
    <property type="project" value="TreeGrafter"/>
</dbReference>
<dbReference type="CDD" id="cd02869">
    <property type="entry name" value="PseudoU_synth_RluA_like"/>
    <property type="match status" value="1"/>
</dbReference>
<dbReference type="InterPro" id="IPR006225">
    <property type="entry name" value="PsdUridine_synth_RluC/D"/>
</dbReference>
<dbReference type="InterPro" id="IPR006224">
    <property type="entry name" value="PsdUridine_synth_RluA-like_CS"/>
</dbReference>
<reference evidence="8" key="1">
    <citation type="submission" date="2016-08" db="EMBL/GenBank/DDBJ databases">
        <authorList>
            <person name="Varghese N."/>
            <person name="Submissions Spin"/>
        </authorList>
    </citation>
    <scope>NUCLEOTIDE SEQUENCE [LARGE SCALE GENOMIC DNA]</scope>
    <source>
        <strain evidence="8">SGD-1123</strain>
    </source>
</reference>
<evidence type="ECO:0000256" key="2">
    <source>
        <dbReference type="ARBA" id="ARBA00010876"/>
    </source>
</evidence>
<evidence type="ECO:0000256" key="1">
    <source>
        <dbReference type="ARBA" id="ARBA00000073"/>
    </source>
</evidence>
<evidence type="ECO:0000256" key="4">
    <source>
        <dbReference type="PIRSR" id="PIRSR606225-1"/>
    </source>
</evidence>
<dbReference type="AlphaFoldDB" id="A0A1C4B3Z3"/>
<comment type="function">
    <text evidence="5">Responsible for synthesis of pseudouridine from uracil.</text>
</comment>
<dbReference type="RefSeq" id="WP_244888139.1">
    <property type="nucleotide sequence ID" value="NZ_FMAU01000002.1"/>
</dbReference>
<proteinExistence type="inferred from homology"/>
<protein>
    <recommendedName>
        <fullName evidence="5">Pseudouridine synthase</fullName>
        <ecNumber evidence="5">5.4.99.-</ecNumber>
    </recommendedName>
</protein>
<dbReference type="InterPro" id="IPR050188">
    <property type="entry name" value="RluA_PseudoU_synthase"/>
</dbReference>
<keyword evidence="3 5" id="KW-0413">Isomerase</keyword>
<evidence type="ECO:0000256" key="3">
    <source>
        <dbReference type="ARBA" id="ARBA00023235"/>
    </source>
</evidence>
<sequence>MTHLWQMSKGYSIEWSVPSIYEGKLLREFLVDQKVSKRTLTSVKFEGGSISVNDREVNVRHPLKEDDKVKLVFAPETGSQKLLPEDISLQIIYEDGDLLVVEKPWGMYSIPTKEYPTGSLANGIAGYYKELNLASAVHIVTRLDRDTSGLVLVAKHRHVHHLFSLQHQERGVKRTYEALVEGVMADTYGMIEKPIGRKETSIIEREVRQDGQYAKTGYQVLRQYPEAAHLSVRPFTGRTHQIRVHLASIGHPLIGDDLYGGNVKCIKRQALHCKTLSFFHPMKKERMEFECPLANDMREALTELASHENMDPLC</sequence>
<dbReference type="GO" id="GO:0140098">
    <property type="term" value="F:catalytic activity, acting on RNA"/>
    <property type="evidence" value="ECO:0007669"/>
    <property type="project" value="UniProtKB-ARBA"/>
</dbReference>
<accession>A0A1C4B3Z3</accession>
<dbReference type="Pfam" id="PF00849">
    <property type="entry name" value="PseudoU_synth_2"/>
    <property type="match status" value="1"/>
</dbReference>
<comment type="similarity">
    <text evidence="2 5">Belongs to the pseudouridine synthase RluA family.</text>
</comment>
<dbReference type="EMBL" id="FMAU01000002">
    <property type="protein sequence ID" value="SCC01402.1"/>
    <property type="molecule type" value="Genomic_DNA"/>
</dbReference>
<evidence type="ECO:0000313" key="7">
    <source>
        <dbReference type="EMBL" id="SCC01402.1"/>
    </source>
</evidence>
<evidence type="ECO:0000313" key="8">
    <source>
        <dbReference type="Proteomes" id="UP000181997"/>
    </source>
</evidence>
<feature type="active site" evidence="4">
    <location>
        <position position="144"/>
    </location>
</feature>
<keyword evidence="8" id="KW-1185">Reference proteome</keyword>
<dbReference type="NCBIfam" id="TIGR00005">
    <property type="entry name" value="rluA_subfam"/>
    <property type="match status" value="1"/>
</dbReference>
<dbReference type="InterPro" id="IPR020103">
    <property type="entry name" value="PsdUridine_synth_cat_dom_sf"/>
</dbReference>
<dbReference type="GO" id="GO:0003723">
    <property type="term" value="F:RNA binding"/>
    <property type="evidence" value="ECO:0007669"/>
    <property type="project" value="InterPro"/>
</dbReference>
<evidence type="ECO:0000256" key="5">
    <source>
        <dbReference type="RuleBase" id="RU362028"/>
    </source>
</evidence>
<dbReference type="GO" id="GO:0009982">
    <property type="term" value="F:pseudouridine synthase activity"/>
    <property type="evidence" value="ECO:0007669"/>
    <property type="project" value="InterPro"/>
</dbReference>
<feature type="domain" description="Pseudouridine synthase RsuA/RluA-like" evidence="6">
    <location>
        <begin position="97"/>
        <end position="248"/>
    </location>
</feature>
<gene>
    <name evidence="7" type="ORF">GA0061094_1852</name>
</gene>
<dbReference type="PROSITE" id="PS01129">
    <property type="entry name" value="PSI_RLU"/>
    <property type="match status" value="1"/>
</dbReference>
<dbReference type="InterPro" id="IPR006145">
    <property type="entry name" value="PsdUridine_synth_RsuA/RluA"/>
</dbReference>
<dbReference type="FunFam" id="3.30.2350.10:FF:000005">
    <property type="entry name" value="Pseudouridine synthase"/>
    <property type="match status" value="1"/>
</dbReference>